<feature type="transmembrane region" description="Helical" evidence="7">
    <location>
        <begin position="108"/>
        <end position="134"/>
    </location>
</feature>
<accession>A0ABZ2L980</accession>
<dbReference type="PANTHER" id="PTHR21716">
    <property type="entry name" value="TRANSMEMBRANE PROTEIN"/>
    <property type="match status" value="1"/>
</dbReference>
<keyword evidence="4 7" id="KW-1133">Transmembrane helix</keyword>
<dbReference type="Pfam" id="PF01594">
    <property type="entry name" value="AI-2E_transport"/>
    <property type="match status" value="1"/>
</dbReference>
<feature type="transmembrane region" description="Helical" evidence="7">
    <location>
        <begin position="58"/>
        <end position="74"/>
    </location>
</feature>
<feature type="region of interest" description="Disordered" evidence="6">
    <location>
        <begin position="1"/>
        <end position="27"/>
    </location>
</feature>
<evidence type="ECO:0000256" key="7">
    <source>
        <dbReference type="SAM" id="Phobius"/>
    </source>
</evidence>
<evidence type="ECO:0000313" key="8">
    <source>
        <dbReference type="EMBL" id="WXB07493.1"/>
    </source>
</evidence>
<keyword evidence="3 7" id="KW-0812">Transmembrane</keyword>
<dbReference type="PANTHER" id="PTHR21716:SF4">
    <property type="entry name" value="TRANSMEMBRANE PROTEIN 245"/>
    <property type="match status" value="1"/>
</dbReference>
<protein>
    <submittedName>
        <fullName evidence="8">AI-2E family transporter</fullName>
    </submittedName>
</protein>
<evidence type="ECO:0000256" key="6">
    <source>
        <dbReference type="SAM" id="MobiDB-lite"/>
    </source>
</evidence>
<sequence length="434" mass="46333">MVASRQKDAEVARPAPPSSPAGAVSARDRRALVPLSDVELPRLSMAPVAPETARGRRIALTVVVVLTFLTVAWIASPLWVGIALGTVMAFTAQPAYRRLATAIGDRRAIAAALTTVLSGIVSAVALSAIVYILVRELFFLVAVFQQKLGSDSLTELVGERATRLFDRLGIDRGVAITRLRHELSAASEYAARAAGTLVQATTSAMLGLVVAVMTMYYVLLEWPNIALRLERVLPLDPRHTRALVLEFRDVGRSSFVGTIATAAVQGLLGGIGYAWAGLSSSVTLGLLTAIASFVPLVGTSLVWMGVSVYLLVNGKLLASFLVCGWGFFVVMGLSDYFIRPRLVGGAGHGHPLLMLVALLGGIEVFGLAGLIVGPILMSLFLAALRIYEREVDTEDLPDRRYSGTAPQAGPGSSHQLEETPPPTRPRKTLHEHEE</sequence>
<keyword evidence="5 7" id="KW-0472">Membrane</keyword>
<feature type="transmembrane region" description="Helical" evidence="7">
    <location>
        <begin position="197"/>
        <end position="219"/>
    </location>
</feature>
<evidence type="ECO:0000256" key="1">
    <source>
        <dbReference type="ARBA" id="ARBA00004141"/>
    </source>
</evidence>
<feature type="compositionally biased region" description="Basic and acidic residues" evidence="6">
    <location>
        <begin position="1"/>
        <end position="11"/>
    </location>
</feature>
<evidence type="ECO:0000256" key="5">
    <source>
        <dbReference type="ARBA" id="ARBA00023136"/>
    </source>
</evidence>
<proteinExistence type="inferred from homology"/>
<feature type="transmembrane region" description="Helical" evidence="7">
    <location>
        <begin position="80"/>
        <end position="96"/>
    </location>
</feature>
<gene>
    <name evidence="8" type="ORF">LVJ94_09630</name>
</gene>
<dbReference type="RefSeq" id="WP_394837154.1">
    <property type="nucleotide sequence ID" value="NZ_CP089929.1"/>
</dbReference>
<reference evidence="8" key="1">
    <citation type="submission" date="2021-12" db="EMBL/GenBank/DDBJ databases">
        <title>Discovery of the Pendulisporaceae a myxobacterial family with distinct sporulation behavior and unique specialized metabolism.</title>
        <authorList>
            <person name="Garcia R."/>
            <person name="Popoff A."/>
            <person name="Bader C.D."/>
            <person name="Loehr J."/>
            <person name="Walesch S."/>
            <person name="Walt C."/>
            <person name="Boldt J."/>
            <person name="Bunk B."/>
            <person name="Haeckl F.J.F.P.J."/>
            <person name="Gunesch A.P."/>
            <person name="Birkelbach J."/>
            <person name="Nuebel U."/>
            <person name="Pietschmann T."/>
            <person name="Bach T."/>
            <person name="Mueller R."/>
        </authorList>
    </citation>
    <scope>NUCLEOTIDE SEQUENCE</scope>
    <source>
        <strain evidence="8">MSr11367</strain>
    </source>
</reference>
<dbReference type="Proteomes" id="UP001374803">
    <property type="component" value="Chromosome"/>
</dbReference>
<feature type="region of interest" description="Disordered" evidence="6">
    <location>
        <begin position="397"/>
        <end position="434"/>
    </location>
</feature>
<feature type="transmembrane region" description="Helical" evidence="7">
    <location>
        <begin position="255"/>
        <end position="276"/>
    </location>
</feature>
<feature type="transmembrane region" description="Helical" evidence="7">
    <location>
        <begin position="316"/>
        <end position="338"/>
    </location>
</feature>
<organism evidence="8 9">
    <name type="scientific">Pendulispora rubella</name>
    <dbReference type="NCBI Taxonomy" id="2741070"/>
    <lineage>
        <taxon>Bacteria</taxon>
        <taxon>Pseudomonadati</taxon>
        <taxon>Myxococcota</taxon>
        <taxon>Myxococcia</taxon>
        <taxon>Myxococcales</taxon>
        <taxon>Sorangiineae</taxon>
        <taxon>Pendulisporaceae</taxon>
        <taxon>Pendulispora</taxon>
    </lineage>
</organism>
<name>A0ABZ2L980_9BACT</name>
<keyword evidence="9" id="KW-1185">Reference proteome</keyword>
<evidence type="ECO:0000256" key="2">
    <source>
        <dbReference type="ARBA" id="ARBA00009773"/>
    </source>
</evidence>
<comment type="similarity">
    <text evidence="2">Belongs to the autoinducer-2 exporter (AI-2E) (TC 2.A.86) family.</text>
</comment>
<comment type="subcellular location">
    <subcellularLocation>
        <location evidence="1">Membrane</location>
        <topology evidence="1">Multi-pass membrane protein</topology>
    </subcellularLocation>
</comment>
<dbReference type="InterPro" id="IPR002549">
    <property type="entry name" value="AI-2E-like"/>
</dbReference>
<feature type="transmembrane region" description="Helical" evidence="7">
    <location>
        <begin position="282"/>
        <end position="304"/>
    </location>
</feature>
<dbReference type="EMBL" id="CP089983">
    <property type="protein sequence ID" value="WXB07493.1"/>
    <property type="molecule type" value="Genomic_DNA"/>
</dbReference>
<feature type="transmembrane region" description="Helical" evidence="7">
    <location>
        <begin position="358"/>
        <end position="384"/>
    </location>
</feature>
<evidence type="ECO:0000313" key="9">
    <source>
        <dbReference type="Proteomes" id="UP001374803"/>
    </source>
</evidence>
<evidence type="ECO:0000256" key="3">
    <source>
        <dbReference type="ARBA" id="ARBA00022692"/>
    </source>
</evidence>
<evidence type="ECO:0000256" key="4">
    <source>
        <dbReference type="ARBA" id="ARBA00022989"/>
    </source>
</evidence>